<dbReference type="Proteomes" id="UP001212042">
    <property type="component" value="Unassembled WGS sequence"/>
</dbReference>
<feature type="domain" description="Large polyvalent protein-associated" evidence="3">
    <location>
        <begin position="337"/>
        <end position="413"/>
    </location>
</feature>
<keyword evidence="5" id="KW-1185">Reference proteome</keyword>
<organism evidence="4 5">
    <name type="scientific">Pseudomonas aestuarii</name>
    <dbReference type="NCBI Taxonomy" id="3018340"/>
    <lineage>
        <taxon>Bacteria</taxon>
        <taxon>Pseudomonadati</taxon>
        <taxon>Pseudomonadota</taxon>
        <taxon>Gammaproteobacteria</taxon>
        <taxon>Pseudomonadales</taxon>
        <taxon>Pseudomonadaceae</taxon>
        <taxon>Pseudomonas</taxon>
    </lineage>
</organism>
<feature type="compositionally biased region" description="Basic and acidic residues" evidence="1">
    <location>
        <begin position="483"/>
        <end position="493"/>
    </location>
</feature>
<proteinExistence type="predicted"/>
<feature type="domain" description="MobA/VirD2-like nuclease" evidence="2">
    <location>
        <begin position="56"/>
        <end position="169"/>
    </location>
</feature>
<dbReference type="InterPro" id="IPR005094">
    <property type="entry name" value="Endonuclease_MobA/VirD2"/>
</dbReference>
<comment type="caution">
    <text evidence="4">The sequence shown here is derived from an EMBL/GenBank/DDBJ whole genome shotgun (WGS) entry which is preliminary data.</text>
</comment>
<evidence type="ECO:0000259" key="3">
    <source>
        <dbReference type="Pfam" id="PF18821"/>
    </source>
</evidence>
<dbReference type="InterPro" id="IPR040677">
    <property type="entry name" value="LPD7"/>
</dbReference>
<name>A0ABT4XM33_9PSED</name>
<dbReference type="EMBL" id="JAQJZJ010000018">
    <property type="protein sequence ID" value="MDA7089281.1"/>
    <property type="molecule type" value="Genomic_DNA"/>
</dbReference>
<dbReference type="Pfam" id="PF03432">
    <property type="entry name" value="Relaxase"/>
    <property type="match status" value="1"/>
</dbReference>
<dbReference type="Pfam" id="PF18821">
    <property type="entry name" value="LPD7"/>
    <property type="match status" value="1"/>
</dbReference>
<sequence>MIFKVRKHRSKRHLRNLIRYLLSRQGKSNERVLRHESLNALPMLPGESPISYAKQWSERLWSFTAQERRGKKPPQDYFVHSVMSFFPGNDEHAADQLTAEQAIALAKEAMAEVAPGERQVLYVVHGDKAHLHVHIVFSVVERGGRIWNPRMDFRRWESAAARLEVKYGLYQVTVGRPGGVPARKKSPTSNELNMAIRTRMPSDRMLLQQLLDAALAGKPSFPTFIHRLINAGVTPIPNIASTGRVSGISFRLGDGLPMKGSDLGKGYSWGALSKQLNFAESQHLHLLRPFVEEQPSVDGAVQFDESVEAPALPLSESIPKMRRFIAKPRGDQRIDWVWRNKPTRTAFVESTKVCVARSAHSAVYEAMADRSLQRGLKRVGVTGSEAFRRRMWFELSLRGISAVGYEPSEADRNRLEWWINEQAKSGRGNDSARSPAPSGGTVTGVGREVGLNAANESVNERRAGRDDVSLASGDDLAGAGKSGADERTAHDDAGGNLRNESGDGRVAFVDEGAKKSVLSAEVESAGMSSAIYPTPAMHRASRLGQAALLRQGVQSVQSSDDWRVVMDMLWELNRRFTRWGIVFGMPGQAPLGELTHHAQIAPSWANLQVLNSQGCNIDLQLTSPDSWLHLEGVTALDFERLAAQGVTPTIQFTSGGITQVFVHVNYGCESRQVMNRLAEQIQVGLDARVRAHIGSVSFPLTGFDCWSDEQLRVCSGVSFDGSTMGMQLSSQLRQLKGELDRSGILGAVPVLSLDTMTEAGAELLGENRTVRGEPPRPGEY</sequence>
<accession>A0ABT4XM33</accession>
<evidence type="ECO:0000256" key="1">
    <source>
        <dbReference type="SAM" id="MobiDB-lite"/>
    </source>
</evidence>
<gene>
    <name evidence="4" type="ORF">PH586_23170</name>
</gene>
<feature type="compositionally biased region" description="Basic and acidic residues" evidence="1">
    <location>
        <begin position="458"/>
        <end position="468"/>
    </location>
</feature>
<feature type="region of interest" description="Disordered" evidence="1">
    <location>
        <begin position="424"/>
        <end position="503"/>
    </location>
</feature>
<reference evidence="4 5" key="1">
    <citation type="submission" date="2023-01" db="EMBL/GenBank/DDBJ databases">
        <title>Pseudomonas SA3-5T sp. nov., isolated from tidal flat sediment.</title>
        <authorList>
            <person name="Kim H.S."/>
            <person name="Kim J.-S."/>
            <person name="Suh M.K."/>
            <person name="Eom M.K."/>
            <person name="Lee J.-S."/>
        </authorList>
    </citation>
    <scope>NUCLEOTIDE SEQUENCE [LARGE SCALE GENOMIC DNA]</scope>
    <source>
        <strain evidence="4 5">SA3-5</strain>
    </source>
</reference>
<dbReference type="RefSeq" id="WP_271350164.1">
    <property type="nucleotide sequence ID" value="NZ_JAQJZJ010000018.1"/>
</dbReference>
<protein>
    <submittedName>
        <fullName evidence="4">Relaxase/mobilization nuclease domain-containing protein</fullName>
    </submittedName>
</protein>
<evidence type="ECO:0000313" key="5">
    <source>
        <dbReference type="Proteomes" id="UP001212042"/>
    </source>
</evidence>
<evidence type="ECO:0000313" key="4">
    <source>
        <dbReference type="EMBL" id="MDA7089281.1"/>
    </source>
</evidence>
<evidence type="ECO:0000259" key="2">
    <source>
        <dbReference type="Pfam" id="PF03432"/>
    </source>
</evidence>